<keyword evidence="2" id="KW-1185">Reference proteome</keyword>
<comment type="caution">
    <text evidence="1">The sequence shown here is derived from an EMBL/GenBank/DDBJ whole genome shotgun (WGS) entry which is preliminary data.</text>
</comment>
<organism evidence="1 2">
    <name type="scientific">Eumeta variegata</name>
    <name type="common">Bagworm moth</name>
    <name type="synonym">Eumeta japonica</name>
    <dbReference type="NCBI Taxonomy" id="151549"/>
    <lineage>
        <taxon>Eukaryota</taxon>
        <taxon>Metazoa</taxon>
        <taxon>Ecdysozoa</taxon>
        <taxon>Arthropoda</taxon>
        <taxon>Hexapoda</taxon>
        <taxon>Insecta</taxon>
        <taxon>Pterygota</taxon>
        <taxon>Neoptera</taxon>
        <taxon>Endopterygota</taxon>
        <taxon>Lepidoptera</taxon>
        <taxon>Glossata</taxon>
        <taxon>Ditrysia</taxon>
        <taxon>Tineoidea</taxon>
        <taxon>Psychidae</taxon>
        <taxon>Oiketicinae</taxon>
        <taxon>Eumeta</taxon>
    </lineage>
</organism>
<dbReference type="AlphaFoldDB" id="A0A4C1S7U5"/>
<accession>A0A4C1S7U5</accession>
<reference evidence="1 2" key="1">
    <citation type="journal article" date="2019" name="Commun. Biol.">
        <title>The bagworm genome reveals a unique fibroin gene that provides high tensile strength.</title>
        <authorList>
            <person name="Kono N."/>
            <person name="Nakamura H."/>
            <person name="Ohtoshi R."/>
            <person name="Tomita M."/>
            <person name="Numata K."/>
            <person name="Arakawa K."/>
        </authorList>
    </citation>
    <scope>NUCLEOTIDE SEQUENCE [LARGE SCALE GENOMIC DNA]</scope>
</reference>
<name>A0A4C1S7U5_EUMVA</name>
<protein>
    <submittedName>
        <fullName evidence="1">Uncharacterized protein</fullName>
    </submittedName>
</protein>
<evidence type="ECO:0000313" key="1">
    <source>
        <dbReference type="EMBL" id="GBO98374.1"/>
    </source>
</evidence>
<dbReference type="EMBL" id="BGZK01003184">
    <property type="protein sequence ID" value="GBO98374.1"/>
    <property type="molecule type" value="Genomic_DNA"/>
</dbReference>
<proteinExistence type="predicted"/>
<sequence>MLPRAAQNSALRQTEVKRYIKSAALRSFVKYGAAASDPGNFEISNLNFTLMKPFESGPSRPKGTSRLLRSTQMIVQIDYVWEFIWGQASHLQRRVNPDRGQIDLLVFDLDQTIVYAPWLGRHVKPSVPAVVVVLMTADVNDTRSQTEPA</sequence>
<gene>
    <name evidence="1" type="ORF">EVAR_70890_1</name>
</gene>
<evidence type="ECO:0000313" key="2">
    <source>
        <dbReference type="Proteomes" id="UP000299102"/>
    </source>
</evidence>
<dbReference type="Proteomes" id="UP000299102">
    <property type="component" value="Unassembled WGS sequence"/>
</dbReference>